<comment type="caution">
    <text evidence="3">The sequence shown here is derived from an EMBL/GenBank/DDBJ whole genome shotgun (WGS) entry which is preliminary data.</text>
</comment>
<dbReference type="InterPro" id="IPR027417">
    <property type="entry name" value="P-loop_NTPase"/>
</dbReference>
<name>A0A0F9PGG3_9ZZZZ</name>
<dbReference type="NCBIfam" id="TIGR01547">
    <property type="entry name" value="phage_term_2"/>
    <property type="match status" value="1"/>
</dbReference>
<feature type="domain" description="Phage terminase large subunit C-terminal" evidence="2">
    <location>
        <begin position="245"/>
        <end position="395"/>
    </location>
</feature>
<dbReference type="AlphaFoldDB" id="A0A0F9PGG3"/>
<dbReference type="InterPro" id="IPR052380">
    <property type="entry name" value="Viral_DNA_packaging_terminase"/>
</dbReference>
<dbReference type="EMBL" id="LAZR01006398">
    <property type="protein sequence ID" value="KKM92397.1"/>
    <property type="molecule type" value="Genomic_DNA"/>
</dbReference>
<dbReference type="Pfam" id="PF04466">
    <property type="entry name" value="Terminase_3"/>
    <property type="match status" value="1"/>
</dbReference>
<dbReference type="Pfam" id="PF17288">
    <property type="entry name" value="Terminase_3C"/>
    <property type="match status" value="1"/>
</dbReference>
<dbReference type="PANTHER" id="PTHR39184:SF1">
    <property type="entry name" value="PBSX PHAGE TERMINASE LARGE SUBUNIT"/>
    <property type="match status" value="1"/>
</dbReference>
<protein>
    <recommendedName>
        <fullName evidence="4">Phage terminase large subunit N-terminal domain-containing protein</fullName>
    </recommendedName>
</protein>
<accession>A0A0F9PGG3</accession>
<evidence type="ECO:0000259" key="1">
    <source>
        <dbReference type="Pfam" id="PF04466"/>
    </source>
</evidence>
<evidence type="ECO:0008006" key="4">
    <source>
        <dbReference type="Google" id="ProtNLM"/>
    </source>
</evidence>
<organism evidence="3">
    <name type="scientific">marine sediment metagenome</name>
    <dbReference type="NCBI Taxonomy" id="412755"/>
    <lineage>
        <taxon>unclassified sequences</taxon>
        <taxon>metagenomes</taxon>
        <taxon>ecological metagenomes</taxon>
    </lineage>
</organism>
<dbReference type="InterPro" id="IPR006437">
    <property type="entry name" value="Phage_terminase_lsu"/>
</dbReference>
<dbReference type="InterPro" id="IPR035412">
    <property type="entry name" value="Terminase_L_N"/>
</dbReference>
<sequence length="406" mass="46632">MTTLQIETPRVFAPLLAPSRYKAAHGGRGGGKSHFFAEAIVERLVLDPTARIVCIREVQKSLRQSVKKLIEDKIVKFGVGDLFTVMETEIRTLSGGVIIFQGMQNHTAESIKSLEAFDVAWVEEGQVLSQRSLRLLRPTIRKEGSELWFSWNPGQSSEPVDAFFRGDNPPPDAIIVEVGYEDNPWLPETLKQEYEYDYKNDPDGAAHVWGGGYWSKSDAQVFGGKWRVDEFEPREDWDGPYQGADWGFSKDPTTLVRVWIYNNRLWIECEAHGVGVDLGIPTARLWSRIPYAHQYLIRADNARPESISLMNKLDDPKLEGGRWRVEPVLKWPGSVQDGIAHIRKYEEIIIHPRCKMAQQEARLYRHKEDRLTGDILPDIVDAWNHIWDAVRYALQPIIRTRSWRML</sequence>
<proteinExistence type="predicted"/>
<evidence type="ECO:0000313" key="3">
    <source>
        <dbReference type="EMBL" id="KKM92397.1"/>
    </source>
</evidence>
<dbReference type="PANTHER" id="PTHR39184">
    <property type="match status" value="1"/>
</dbReference>
<dbReference type="Gene3D" id="3.40.50.300">
    <property type="entry name" value="P-loop containing nucleotide triphosphate hydrolases"/>
    <property type="match status" value="1"/>
</dbReference>
<dbReference type="InterPro" id="IPR035413">
    <property type="entry name" value="Terminase_L_C"/>
</dbReference>
<dbReference type="Gene3D" id="3.30.420.280">
    <property type="match status" value="1"/>
</dbReference>
<evidence type="ECO:0000259" key="2">
    <source>
        <dbReference type="Pfam" id="PF17288"/>
    </source>
</evidence>
<gene>
    <name evidence="3" type="ORF">LCGC14_1218850</name>
</gene>
<reference evidence="3" key="1">
    <citation type="journal article" date="2015" name="Nature">
        <title>Complex archaea that bridge the gap between prokaryotes and eukaryotes.</title>
        <authorList>
            <person name="Spang A."/>
            <person name="Saw J.H."/>
            <person name="Jorgensen S.L."/>
            <person name="Zaremba-Niedzwiedzka K."/>
            <person name="Martijn J."/>
            <person name="Lind A.E."/>
            <person name="van Eijk R."/>
            <person name="Schleper C."/>
            <person name="Guy L."/>
            <person name="Ettema T.J."/>
        </authorList>
    </citation>
    <scope>NUCLEOTIDE SEQUENCE</scope>
</reference>
<feature type="domain" description="Phage terminase large subunit N-terminal" evidence="1">
    <location>
        <begin position="20"/>
        <end position="211"/>
    </location>
</feature>